<evidence type="ECO:0000313" key="7">
    <source>
        <dbReference type="EMBL" id="NFG15935.1"/>
    </source>
</evidence>
<reference evidence="7 8" key="1">
    <citation type="submission" date="2019-04" db="EMBL/GenBank/DDBJ databases">
        <title>Genome sequencing of Clostridium botulinum Groups I-IV and Clostridium butyricum.</title>
        <authorList>
            <person name="Brunt J."/>
            <person name="Van Vliet A.H.M."/>
            <person name="Stringer S.C."/>
            <person name="Carter A.T."/>
            <person name="Peck M.W."/>
        </authorList>
    </citation>
    <scope>NUCLEOTIDE SEQUENCE [LARGE SCALE GENOMIC DNA]</scope>
    <source>
        <strain evidence="7 8">IFR 18/037</strain>
    </source>
</reference>
<evidence type="ECO:0000313" key="8">
    <source>
        <dbReference type="Proteomes" id="UP000478995"/>
    </source>
</evidence>
<dbReference type="RefSeq" id="WP_012705313.1">
    <property type="nucleotide sequence ID" value="NZ_CP013847.1"/>
</dbReference>
<name>A0A6B3Z6J1_CLOBO</name>
<organism evidence="7 8">
    <name type="scientific">Clostridium botulinum</name>
    <dbReference type="NCBI Taxonomy" id="1491"/>
    <lineage>
        <taxon>Bacteria</taxon>
        <taxon>Bacillati</taxon>
        <taxon>Bacillota</taxon>
        <taxon>Clostridia</taxon>
        <taxon>Eubacteriales</taxon>
        <taxon>Clostridiaceae</taxon>
        <taxon>Clostridium</taxon>
    </lineage>
</organism>
<evidence type="ECO:0000256" key="1">
    <source>
        <dbReference type="ARBA" id="ARBA00004651"/>
    </source>
</evidence>
<dbReference type="Proteomes" id="UP000478995">
    <property type="component" value="Unassembled WGS sequence"/>
</dbReference>
<comment type="caution">
    <text evidence="7">The sequence shown here is derived from an EMBL/GenBank/DDBJ whole genome shotgun (WGS) entry which is preliminary data.</text>
</comment>
<feature type="domain" description="ABC3 transporter permease C-terminal" evidence="6">
    <location>
        <begin position="610"/>
        <end position="725"/>
    </location>
</feature>
<dbReference type="PANTHER" id="PTHR30287">
    <property type="entry name" value="MEMBRANE COMPONENT OF PREDICTED ABC SUPERFAMILY METABOLITE UPTAKE TRANSPORTER"/>
    <property type="match status" value="1"/>
</dbReference>
<keyword evidence="4" id="KW-1133">Transmembrane helix</keyword>
<gene>
    <name evidence="7" type="ORF">FC794_03780</name>
</gene>
<evidence type="ECO:0000259" key="6">
    <source>
        <dbReference type="Pfam" id="PF02687"/>
    </source>
</evidence>
<sequence length="736" mass="85477">MVLSKRIKRVIKSNKGSYIGCTLLVLLSCILFSSFNIAFRNIDKNFKEFVKDYNIDSAKFMVNKPIENIKNIEDKFNLSLEKRYEMDYNLDDSTSRIFSKTSKINKAYIIQGRNLKNKNEILLDPYFSREKNINLGDKIKIQGQDFKVVGFFSIPDYIYPLKSETDLIWDAKKFGIACMPEENMKKLKGIRTFYHTVFKENNENDFKKYIEEKYNIVSYTERDNNVRYTLVKTKMDSSILMAISMPMIIILLTSTLLAIVMWRIIKTDLKQIGTLYALGYKKSEILKHYISYPIIIGIIGGVIGTLLGIVLSKPLDTLMRNYFNIPLIKENYSINYIILSPIIPSFFLILASFIVILKVLKMSPVNLMKGFKNKGRINKIEKKLKLYKFKFKNKFKIREITRNIGRTTILLVGITIASMLLLMGFMIKDSMDSLIKAQNNINQYEYNYILKTLQIQKNYAGEKYNVSSFKVQNDEEPIPIYGIDKDSKLISLKDSKGEKIQFNKVILTKALAEKLNINKGDRIKIYNIYKDKEFFINIDEIADNYSTKSIYIPLDKFNTMMNYEKNSYIGVYSKEKLDIDENLIFKVESKKETEEAFKTMIQPMKYSLTIMAIFAFIIALIVIYVVTSIIVEENKGNISMLKVLGYKKEEINSLILDTEKIPVLIGYLLSIPILKIFMGELMKKVAEDTNFSIPMNISIKYIIIGFVIIYLTYEISKIFSKRKILAISMVEFTKTE</sequence>
<accession>A0A6B3Z6J1</accession>
<dbReference type="GO" id="GO:0005886">
    <property type="term" value="C:plasma membrane"/>
    <property type="evidence" value="ECO:0007669"/>
    <property type="project" value="UniProtKB-SubCell"/>
</dbReference>
<keyword evidence="5" id="KW-0472">Membrane</keyword>
<evidence type="ECO:0000256" key="2">
    <source>
        <dbReference type="ARBA" id="ARBA00022475"/>
    </source>
</evidence>
<comment type="subcellular location">
    <subcellularLocation>
        <location evidence="1">Cell membrane</location>
        <topology evidence="1">Multi-pass membrane protein</topology>
    </subcellularLocation>
</comment>
<protein>
    <submittedName>
        <fullName evidence="7">ABC transporter permease</fullName>
    </submittedName>
</protein>
<evidence type="ECO:0000256" key="3">
    <source>
        <dbReference type="ARBA" id="ARBA00022692"/>
    </source>
</evidence>
<dbReference type="PROSITE" id="PS51257">
    <property type="entry name" value="PROKAR_LIPOPROTEIN"/>
    <property type="match status" value="1"/>
</dbReference>
<dbReference type="EMBL" id="SWOY01000001">
    <property type="protein sequence ID" value="NFG15935.1"/>
    <property type="molecule type" value="Genomic_DNA"/>
</dbReference>
<evidence type="ECO:0000256" key="5">
    <source>
        <dbReference type="ARBA" id="ARBA00023136"/>
    </source>
</evidence>
<dbReference type="InterPro" id="IPR038766">
    <property type="entry name" value="Membrane_comp_ABC_pdt"/>
</dbReference>
<feature type="domain" description="ABC3 transporter permease C-terminal" evidence="6">
    <location>
        <begin position="244"/>
        <end position="364"/>
    </location>
</feature>
<dbReference type="InterPro" id="IPR003838">
    <property type="entry name" value="ABC3_permease_C"/>
</dbReference>
<dbReference type="AlphaFoldDB" id="A0A6B3Z6J1"/>
<dbReference type="PANTHER" id="PTHR30287:SF1">
    <property type="entry name" value="INNER MEMBRANE PROTEIN"/>
    <property type="match status" value="1"/>
</dbReference>
<keyword evidence="2" id="KW-1003">Cell membrane</keyword>
<dbReference type="Pfam" id="PF02687">
    <property type="entry name" value="FtsX"/>
    <property type="match status" value="2"/>
</dbReference>
<keyword evidence="3" id="KW-0812">Transmembrane</keyword>
<evidence type="ECO:0000256" key="4">
    <source>
        <dbReference type="ARBA" id="ARBA00022989"/>
    </source>
</evidence>
<proteinExistence type="predicted"/>